<dbReference type="InterPro" id="IPR025110">
    <property type="entry name" value="AMP-bd_C"/>
</dbReference>
<name>A0AAV2WKM7_MYCNE</name>
<proteinExistence type="predicted"/>
<reference evidence="3" key="2">
    <citation type="submission" date="2015-09" db="EMBL/GenBank/DDBJ databases">
        <title>Draft genome sequence of Mycobacterium neoaurum DSM 44074.</title>
        <authorList>
            <person name="Croce O."/>
            <person name="Robert C."/>
            <person name="Raoult D."/>
            <person name="Drancourt M."/>
        </authorList>
    </citation>
    <scope>NUCLEOTIDE SEQUENCE</scope>
    <source>
        <strain evidence="3">DSM 44074</strain>
    </source>
</reference>
<dbReference type="EMBL" id="LK021338">
    <property type="protein sequence ID" value="CDQ44790.1"/>
    <property type="molecule type" value="Genomic_DNA"/>
</dbReference>
<dbReference type="InterPro" id="IPR020845">
    <property type="entry name" value="AMP-binding_CS"/>
</dbReference>
<feature type="domain" description="AMP-dependent synthetase/ligase" evidence="1">
    <location>
        <begin position="6"/>
        <end position="356"/>
    </location>
</feature>
<evidence type="ECO:0000313" key="4">
    <source>
        <dbReference type="Proteomes" id="UP000028864"/>
    </source>
</evidence>
<dbReference type="PANTHER" id="PTHR24096:SF323">
    <property type="entry name" value="BLR3536 PROTEIN"/>
    <property type="match status" value="1"/>
</dbReference>
<dbReference type="InterPro" id="IPR042099">
    <property type="entry name" value="ANL_N_sf"/>
</dbReference>
<protein>
    <submittedName>
        <fullName evidence="3">AMP-binding protein</fullName>
    </submittedName>
</protein>
<dbReference type="Pfam" id="PF00501">
    <property type="entry name" value="AMP-binding"/>
    <property type="match status" value="1"/>
</dbReference>
<evidence type="ECO:0000259" key="2">
    <source>
        <dbReference type="Pfam" id="PF13193"/>
    </source>
</evidence>
<dbReference type="PANTHER" id="PTHR24096">
    <property type="entry name" value="LONG-CHAIN-FATTY-ACID--COA LIGASE"/>
    <property type="match status" value="1"/>
</dbReference>
<dbReference type="Pfam" id="PF13193">
    <property type="entry name" value="AMP-binding_C"/>
    <property type="match status" value="1"/>
</dbReference>
<evidence type="ECO:0000313" key="3">
    <source>
        <dbReference type="EMBL" id="CDQ44790.1"/>
    </source>
</evidence>
<dbReference type="Gene3D" id="3.30.300.30">
    <property type="match status" value="1"/>
</dbReference>
<dbReference type="SUPFAM" id="SSF56801">
    <property type="entry name" value="Acetyl-CoA synthetase-like"/>
    <property type="match status" value="1"/>
</dbReference>
<accession>A0AAV2WKM7</accession>
<dbReference type="Gene3D" id="3.40.50.12780">
    <property type="entry name" value="N-terminal domain of ligase-like"/>
    <property type="match status" value="1"/>
</dbReference>
<dbReference type="InterPro" id="IPR045851">
    <property type="entry name" value="AMP-bd_C_sf"/>
</dbReference>
<dbReference type="Proteomes" id="UP000028864">
    <property type="component" value="Unassembled WGS sequence"/>
</dbReference>
<organism evidence="3 4">
    <name type="scientific">Mycolicibacterium neoaurum</name>
    <name type="common">Mycobacterium neoaurum</name>
    <dbReference type="NCBI Taxonomy" id="1795"/>
    <lineage>
        <taxon>Bacteria</taxon>
        <taxon>Bacillati</taxon>
        <taxon>Actinomycetota</taxon>
        <taxon>Actinomycetes</taxon>
        <taxon>Mycobacteriales</taxon>
        <taxon>Mycobacteriaceae</taxon>
        <taxon>Mycolicibacterium</taxon>
    </lineage>
</organism>
<dbReference type="PROSITE" id="PS00455">
    <property type="entry name" value="AMP_BINDING"/>
    <property type="match status" value="1"/>
</dbReference>
<dbReference type="AlphaFoldDB" id="A0AAV2WKM7"/>
<feature type="domain" description="AMP-binding enzyme C-terminal" evidence="2">
    <location>
        <begin position="419"/>
        <end position="497"/>
    </location>
</feature>
<dbReference type="GO" id="GO:0016405">
    <property type="term" value="F:CoA-ligase activity"/>
    <property type="evidence" value="ECO:0007669"/>
    <property type="project" value="TreeGrafter"/>
</dbReference>
<dbReference type="InterPro" id="IPR000873">
    <property type="entry name" value="AMP-dep_synth/lig_dom"/>
</dbReference>
<gene>
    <name evidence="3" type="ORF">BN1047_02670</name>
</gene>
<sequence length="512" mass="55988">MFPGVHARTDPDKPAVIMAETGQTLTYHELDQRSAAIAAALRDLGLRRGDVIALLSDNVLEAFEIYWAAIRSGLYITAVNWHLAADEAAYIVNDCGARVLFASAGVGELAREIVSATPGVDHRFGFGGDIDGHRNYIELIEPGRNGLADQPRGAEMLYSSGTTGRPKGVKPVLLDLQVDQPGEPLVGMLAHGFGLTADDRYLSPAPIYHAAPLKWCGGIHALGGTVVLMERFDAVKALAAVEQYRITATQMVPTMFIRMLQLPSEERDRFDVSSLRVAVHAAAPCPPDVKQAMIEWWGPKLVEYYGATEGHGVTVATSQQWVDKHGTVGRAALGTLHICDDEGTELAPGQIGTVYFERELAPFEYHNDPEKTAAARHPQHHNWSTVGDMGYVDEDGFLFLTDRKAFMIISGGVNIYPQEIENVLALHPKVGDVAVIGVPDTEMGEQVKAVVQLRDPDQAGDDLAAELIDYVRDRIAHYKAPKTVDFVDELPRLATGKLAKRKLLDQYLEVRQ</sequence>
<dbReference type="RefSeq" id="WP_030136653.1">
    <property type="nucleotide sequence ID" value="NZ_LK021338.1"/>
</dbReference>
<evidence type="ECO:0000259" key="1">
    <source>
        <dbReference type="Pfam" id="PF00501"/>
    </source>
</evidence>
<reference evidence="3" key="1">
    <citation type="submission" date="2014-05" db="EMBL/GenBank/DDBJ databases">
        <authorList>
            <person name="Urmite Genomes"/>
        </authorList>
    </citation>
    <scope>NUCLEOTIDE SEQUENCE</scope>
    <source>
        <strain evidence="3">DSM 44074</strain>
    </source>
</reference>